<reference evidence="4" key="1">
    <citation type="submission" date="2016-06" db="EMBL/GenBank/DDBJ databases">
        <title>Parallel loss of symbiosis genes in relatives of nitrogen-fixing non-legume Parasponia.</title>
        <authorList>
            <person name="Van Velzen R."/>
            <person name="Holmer R."/>
            <person name="Bu F."/>
            <person name="Rutten L."/>
            <person name="Van Zeijl A."/>
            <person name="Liu W."/>
            <person name="Santuari L."/>
            <person name="Cao Q."/>
            <person name="Sharma T."/>
            <person name="Shen D."/>
            <person name="Roswanjaya Y."/>
            <person name="Wardhani T."/>
            <person name="Kalhor M.S."/>
            <person name="Jansen J."/>
            <person name="Van den Hoogen J."/>
            <person name="Gungor B."/>
            <person name="Hartog M."/>
            <person name="Hontelez J."/>
            <person name="Verver J."/>
            <person name="Yang W.-C."/>
            <person name="Schijlen E."/>
            <person name="Repin R."/>
            <person name="Schilthuizen M."/>
            <person name="Schranz E."/>
            <person name="Heidstra R."/>
            <person name="Miyata K."/>
            <person name="Fedorova E."/>
            <person name="Kohlen W."/>
            <person name="Bisseling T."/>
            <person name="Smit S."/>
            <person name="Geurts R."/>
        </authorList>
    </citation>
    <scope>NUCLEOTIDE SEQUENCE [LARGE SCALE GENOMIC DNA]</scope>
    <source>
        <strain evidence="4">cv. WU1-14</strain>
    </source>
</reference>
<sequence>MEVGLGSACVLLPNRVIVEWATCCREHQQLARTCGGPIFTITEPNHCKNVFHGCPQPSQCGSWSFGSWTSGDHDESPQPSQSGSFSSDNYDLRKEHAEKTMLKVENPGSKHADVESLVAAEADLERKDRERRLVREFFNETIKELQADVAKWRTKYLHAKMTLHLMEFLLLILRLLVGNYPLFYLYGKFYLKC</sequence>
<feature type="transmembrane region" description="Helical" evidence="2">
    <location>
        <begin position="168"/>
        <end position="187"/>
    </location>
</feature>
<dbReference type="OrthoDB" id="10309589at2759"/>
<feature type="region of interest" description="Disordered" evidence="1">
    <location>
        <begin position="70"/>
        <end position="89"/>
    </location>
</feature>
<evidence type="ECO:0000256" key="2">
    <source>
        <dbReference type="SAM" id="Phobius"/>
    </source>
</evidence>
<protein>
    <submittedName>
        <fullName evidence="3">Uncharacterized protein</fullName>
    </submittedName>
</protein>
<dbReference type="Proteomes" id="UP000237105">
    <property type="component" value="Unassembled WGS sequence"/>
</dbReference>
<evidence type="ECO:0000313" key="4">
    <source>
        <dbReference type="Proteomes" id="UP000237105"/>
    </source>
</evidence>
<keyword evidence="2" id="KW-0472">Membrane</keyword>
<name>A0A2P5ADE6_PARAD</name>
<keyword evidence="4" id="KW-1185">Reference proteome</keyword>
<evidence type="ECO:0000313" key="3">
    <source>
        <dbReference type="EMBL" id="PON34574.1"/>
    </source>
</evidence>
<dbReference type="AlphaFoldDB" id="A0A2P5ADE6"/>
<proteinExistence type="predicted"/>
<feature type="compositionally biased region" description="Low complexity" evidence="1">
    <location>
        <begin position="77"/>
        <end position="87"/>
    </location>
</feature>
<gene>
    <name evidence="3" type="ORF">PanWU01x14_343310</name>
</gene>
<organism evidence="3 4">
    <name type="scientific">Parasponia andersonii</name>
    <name type="common">Sponia andersonii</name>
    <dbReference type="NCBI Taxonomy" id="3476"/>
    <lineage>
        <taxon>Eukaryota</taxon>
        <taxon>Viridiplantae</taxon>
        <taxon>Streptophyta</taxon>
        <taxon>Embryophyta</taxon>
        <taxon>Tracheophyta</taxon>
        <taxon>Spermatophyta</taxon>
        <taxon>Magnoliopsida</taxon>
        <taxon>eudicotyledons</taxon>
        <taxon>Gunneridae</taxon>
        <taxon>Pentapetalae</taxon>
        <taxon>rosids</taxon>
        <taxon>fabids</taxon>
        <taxon>Rosales</taxon>
        <taxon>Cannabaceae</taxon>
        <taxon>Parasponia</taxon>
    </lineage>
</organism>
<dbReference type="EMBL" id="JXTB01000652">
    <property type="protein sequence ID" value="PON34574.1"/>
    <property type="molecule type" value="Genomic_DNA"/>
</dbReference>
<comment type="caution">
    <text evidence="3">The sequence shown here is derived from an EMBL/GenBank/DDBJ whole genome shotgun (WGS) entry which is preliminary data.</text>
</comment>
<keyword evidence="2" id="KW-0812">Transmembrane</keyword>
<accession>A0A2P5ADE6</accession>
<keyword evidence="2" id="KW-1133">Transmembrane helix</keyword>
<evidence type="ECO:0000256" key="1">
    <source>
        <dbReference type="SAM" id="MobiDB-lite"/>
    </source>
</evidence>